<organism evidence="2 3">
    <name type="scientific">Citricoccus parietis</name>
    <dbReference type="NCBI Taxonomy" id="592307"/>
    <lineage>
        <taxon>Bacteria</taxon>
        <taxon>Bacillati</taxon>
        <taxon>Actinomycetota</taxon>
        <taxon>Actinomycetes</taxon>
        <taxon>Micrococcales</taxon>
        <taxon>Micrococcaceae</taxon>
        <taxon>Citricoccus</taxon>
    </lineage>
</organism>
<gene>
    <name evidence="2" type="ORF">ACFFX0_14220</name>
</gene>
<keyword evidence="3" id="KW-1185">Reference proteome</keyword>
<name>A0ABV5G030_9MICC</name>
<sequence length="80" mass="8358">MRRCPPGPRCSGPPGAVLAGGVIVGWAVAVPCCPRRPVQSGRCPRTVRSPWTTGAWSPGAHGGEMPCAPMNPGKGRNRER</sequence>
<accession>A0ABV5G030</accession>
<dbReference type="Proteomes" id="UP001589575">
    <property type="component" value="Unassembled WGS sequence"/>
</dbReference>
<feature type="region of interest" description="Disordered" evidence="1">
    <location>
        <begin position="43"/>
        <end position="80"/>
    </location>
</feature>
<reference evidence="2 3" key="1">
    <citation type="submission" date="2024-09" db="EMBL/GenBank/DDBJ databases">
        <authorList>
            <person name="Sun Q."/>
            <person name="Mori K."/>
        </authorList>
    </citation>
    <scope>NUCLEOTIDE SEQUENCE [LARGE SCALE GENOMIC DNA]</scope>
    <source>
        <strain evidence="2 3">CCM 7609</strain>
    </source>
</reference>
<evidence type="ECO:0008006" key="4">
    <source>
        <dbReference type="Google" id="ProtNLM"/>
    </source>
</evidence>
<proteinExistence type="predicted"/>
<evidence type="ECO:0000256" key="1">
    <source>
        <dbReference type="SAM" id="MobiDB-lite"/>
    </source>
</evidence>
<comment type="caution">
    <text evidence="2">The sequence shown here is derived from an EMBL/GenBank/DDBJ whole genome shotgun (WGS) entry which is preliminary data.</text>
</comment>
<evidence type="ECO:0000313" key="2">
    <source>
        <dbReference type="EMBL" id="MFB9072293.1"/>
    </source>
</evidence>
<evidence type="ECO:0000313" key="3">
    <source>
        <dbReference type="Proteomes" id="UP001589575"/>
    </source>
</evidence>
<dbReference type="EMBL" id="JBHMFI010000001">
    <property type="protein sequence ID" value="MFB9072293.1"/>
    <property type="molecule type" value="Genomic_DNA"/>
</dbReference>
<protein>
    <recommendedName>
        <fullName evidence="4">Secreted protein</fullName>
    </recommendedName>
</protein>